<dbReference type="RefSeq" id="WP_092654114.1">
    <property type="nucleotide sequence ID" value="NZ_FOHA01000028.1"/>
</dbReference>
<dbReference type="STRING" id="142588.SAMN04488559_1283"/>
<dbReference type="SMART" id="SM00420">
    <property type="entry name" value="HTH_DEOR"/>
    <property type="match status" value="1"/>
</dbReference>
<dbReference type="SUPFAM" id="SSF46785">
    <property type="entry name" value="Winged helix' DNA-binding domain"/>
    <property type="match status" value="1"/>
</dbReference>
<evidence type="ECO:0000256" key="5">
    <source>
        <dbReference type="ARBA" id="ARBA00024937"/>
    </source>
</evidence>
<keyword evidence="2" id="KW-0678">Repressor</keyword>
<reference evidence="7 8" key="1">
    <citation type="submission" date="2016-10" db="EMBL/GenBank/DDBJ databases">
        <authorList>
            <person name="de Groot N.N."/>
        </authorList>
    </citation>
    <scope>NUCLEOTIDE SEQUENCE [LARGE SCALE GENOMIC DNA]</scope>
    <source>
        <strain evidence="7 8">DSM 13760</strain>
    </source>
</reference>
<dbReference type="InterPro" id="IPR014036">
    <property type="entry name" value="DeoR-like_C"/>
</dbReference>
<dbReference type="InterPro" id="IPR050313">
    <property type="entry name" value="Carb_Metab_HTH_regulators"/>
</dbReference>
<evidence type="ECO:0000256" key="1">
    <source>
        <dbReference type="ARBA" id="ARBA00021390"/>
    </source>
</evidence>
<evidence type="ECO:0000259" key="6">
    <source>
        <dbReference type="PROSITE" id="PS51000"/>
    </source>
</evidence>
<feature type="domain" description="HTH deoR-type" evidence="6">
    <location>
        <begin position="3"/>
        <end position="58"/>
    </location>
</feature>
<evidence type="ECO:0000256" key="2">
    <source>
        <dbReference type="ARBA" id="ARBA00022491"/>
    </source>
</evidence>
<dbReference type="InterPro" id="IPR037171">
    <property type="entry name" value="NagB/RpiA_transferase-like"/>
</dbReference>
<evidence type="ECO:0000256" key="3">
    <source>
        <dbReference type="ARBA" id="ARBA00023015"/>
    </source>
</evidence>
<accession>A0A1H9UDU9</accession>
<dbReference type="PROSITE" id="PS51000">
    <property type="entry name" value="HTH_DEOR_2"/>
    <property type="match status" value="1"/>
</dbReference>
<proteinExistence type="predicted"/>
<dbReference type="Proteomes" id="UP000198948">
    <property type="component" value="Unassembled WGS sequence"/>
</dbReference>
<dbReference type="InterPro" id="IPR001034">
    <property type="entry name" value="DeoR_HTH"/>
</dbReference>
<dbReference type="Pfam" id="PF00455">
    <property type="entry name" value="DeoRC"/>
    <property type="match status" value="1"/>
</dbReference>
<evidence type="ECO:0000313" key="8">
    <source>
        <dbReference type="Proteomes" id="UP000198948"/>
    </source>
</evidence>
<gene>
    <name evidence="7" type="ORF">SAMN04488559_1283</name>
</gene>
<dbReference type="SMART" id="SM01134">
    <property type="entry name" value="DeoRC"/>
    <property type="match status" value="1"/>
</dbReference>
<dbReference type="Gene3D" id="1.10.10.10">
    <property type="entry name" value="Winged helix-like DNA-binding domain superfamily/Winged helix DNA-binding domain"/>
    <property type="match status" value="1"/>
</dbReference>
<dbReference type="SUPFAM" id="SSF100950">
    <property type="entry name" value="NagB/RpiA/CoA transferase-like"/>
    <property type="match status" value="1"/>
</dbReference>
<dbReference type="OrthoDB" id="9798651at2"/>
<dbReference type="EMBL" id="FOHA01000028">
    <property type="protein sequence ID" value="SES07625.1"/>
    <property type="molecule type" value="Genomic_DNA"/>
</dbReference>
<keyword evidence="4" id="KW-0804">Transcription</keyword>
<dbReference type="InterPro" id="IPR036388">
    <property type="entry name" value="WH-like_DNA-bd_sf"/>
</dbReference>
<sequence length="255" mass="29059">MHKKERHLKMIQMTNKSGIITVGEMIHALQVSDMTIRRDLEELDQQGKLIRIHGGAQSLQHNKKSELSHTQKKTIHVAEKKEIAQKMATFIQENDTIFLGTGTTLEMLADFLSVKHLRIITNSLPVFESLQQFNEQHELILIGGKYRRHTGVFIGSIANEALSKLSFDKVFVSANGMKDYQLYTADAEEGYTHTIILQQAKALFVVVDHYKLDRDDFYQYYELPNTATLITDSQIPEALKAHYEGLMKVVIADAK</sequence>
<dbReference type="AlphaFoldDB" id="A0A1H9UDU9"/>
<dbReference type="PRINTS" id="PR00037">
    <property type="entry name" value="HTHLACR"/>
</dbReference>
<name>A0A1H9UDU9_9LACT</name>
<evidence type="ECO:0000256" key="4">
    <source>
        <dbReference type="ARBA" id="ARBA00023163"/>
    </source>
</evidence>
<keyword evidence="3" id="KW-0805">Transcription regulation</keyword>
<dbReference type="GO" id="GO:0003700">
    <property type="term" value="F:DNA-binding transcription factor activity"/>
    <property type="evidence" value="ECO:0007669"/>
    <property type="project" value="InterPro"/>
</dbReference>
<evidence type="ECO:0000313" key="7">
    <source>
        <dbReference type="EMBL" id="SES07625.1"/>
    </source>
</evidence>
<organism evidence="7 8">
    <name type="scientific">Isobaculum melis</name>
    <dbReference type="NCBI Taxonomy" id="142588"/>
    <lineage>
        <taxon>Bacteria</taxon>
        <taxon>Bacillati</taxon>
        <taxon>Bacillota</taxon>
        <taxon>Bacilli</taxon>
        <taxon>Lactobacillales</taxon>
        <taxon>Carnobacteriaceae</taxon>
        <taxon>Isobaculum</taxon>
    </lineage>
</organism>
<dbReference type="PANTHER" id="PTHR30363:SF4">
    <property type="entry name" value="GLYCEROL-3-PHOSPHATE REGULON REPRESSOR"/>
    <property type="match status" value="1"/>
</dbReference>
<dbReference type="Pfam" id="PF08220">
    <property type="entry name" value="HTH_DeoR"/>
    <property type="match status" value="1"/>
</dbReference>
<dbReference type="PANTHER" id="PTHR30363">
    <property type="entry name" value="HTH-TYPE TRANSCRIPTIONAL REGULATOR SRLR-RELATED"/>
    <property type="match status" value="1"/>
</dbReference>
<comment type="function">
    <text evidence="5">Repressor of the lactose catabolism operon. Galactose-6-phosphate is the inducer.</text>
</comment>
<dbReference type="Gene3D" id="3.40.50.1360">
    <property type="match status" value="1"/>
</dbReference>
<keyword evidence="8" id="KW-1185">Reference proteome</keyword>
<dbReference type="InterPro" id="IPR036390">
    <property type="entry name" value="WH_DNA-bd_sf"/>
</dbReference>
<protein>
    <recommendedName>
        <fullName evidence="1">Lactose phosphotransferase system repressor</fullName>
    </recommendedName>
</protein>